<dbReference type="GeneID" id="104229717"/>
<dbReference type="PROSITE" id="PS50863">
    <property type="entry name" value="B3"/>
    <property type="match status" value="1"/>
</dbReference>
<dbReference type="Proteomes" id="UP000189701">
    <property type="component" value="Unplaced"/>
</dbReference>
<dbReference type="KEGG" id="nsy:104229717"/>
<sequence>MADEKSDAPDAVHTNNTLGNLTANEIVAEKEADAGKSVVKEKSTQDHNNKTVAEKEADAGKAVIEEKNTQDHNNEIVADAGKSEVEADQESDDSYYGHIDVYDFFVDEVPEIESSNINVETVLRKNLRHSDLKRMEGLRLLRKYLDKLKTPLQAPADITLTDQSGEEKKEWKMSVVKTNLGLYLREGWFEYAAKHKLEIGDTVIIEALNVPEIKYEIRFDKNVKRPKKPNKAKTEV</sequence>
<organism evidence="8 9">
    <name type="scientific">Nicotiana sylvestris</name>
    <name type="common">Wood tobacco</name>
    <name type="synonym">South American tobacco</name>
    <dbReference type="NCBI Taxonomy" id="4096"/>
    <lineage>
        <taxon>Eukaryota</taxon>
        <taxon>Viridiplantae</taxon>
        <taxon>Streptophyta</taxon>
        <taxon>Embryophyta</taxon>
        <taxon>Tracheophyta</taxon>
        <taxon>Spermatophyta</taxon>
        <taxon>Magnoliopsida</taxon>
        <taxon>eudicotyledons</taxon>
        <taxon>Gunneridae</taxon>
        <taxon>Pentapetalae</taxon>
        <taxon>asterids</taxon>
        <taxon>lamiids</taxon>
        <taxon>Solanales</taxon>
        <taxon>Solanaceae</taxon>
        <taxon>Nicotianoideae</taxon>
        <taxon>Nicotianeae</taxon>
        <taxon>Nicotiana</taxon>
    </lineage>
</organism>
<dbReference type="GO" id="GO:0003677">
    <property type="term" value="F:DNA binding"/>
    <property type="evidence" value="ECO:0007669"/>
    <property type="project" value="UniProtKB-KW"/>
</dbReference>
<dbReference type="InterPro" id="IPR003340">
    <property type="entry name" value="B3_DNA-bd"/>
</dbReference>
<reference evidence="9" key="2">
    <citation type="submission" date="2025-08" db="UniProtKB">
        <authorList>
            <consortium name="RefSeq"/>
        </authorList>
    </citation>
    <scope>IDENTIFICATION</scope>
    <source>
        <tissue evidence="9">Leaf</tissue>
    </source>
</reference>
<proteinExistence type="predicted"/>
<keyword evidence="3" id="KW-0238">DNA-binding</keyword>
<dbReference type="SUPFAM" id="SSF101936">
    <property type="entry name" value="DNA-binding pseudobarrel domain"/>
    <property type="match status" value="1"/>
</dbReference>
<keyword evidence="4" id="KW-0804">Transcription</keyword>
<evidence type="ECO:0000256" key="3">
    <source>
        <dbReference type="ARBA" id="ARBA00023125"/>
    </source>
</evidence>
<dbReference type="GO" id="GO:0005634">
    <property type="term" value="C:nucleus"/>
    <property type="evidence" value="ECO:0007669"/>
    <property type="project" value="UniProtKB-SubCell"/>
</dbReference>
<evidence type="ECO:0000256" key="1">
    <source>
        <dbReference type="ARBA" id="ARBA00004123"/>
    </source>
</evidence>
<evidence type="ECO:0000313" key="9">
    <source>
        <dbReference type="RefSeq" id="XP_009780707.1"/>
    </source>
</evidence>
<dbReference type="AlphaFoldDB" id="A0A1U7WL60"/>
<comment type="subcellular location">
    <subcellularLocation>
        <location evidence="1">Nucleus</location>
    </subcellularLocation>
</comment>
<evidence type="ECO:0000256" key="6">
    <source>
        <dbReference type="SAM" id="MobiDB-lite"/>
    </source>
</evidence>
<dbReference type="CDD" id="cd10017">
    <property type="entry name" value="B3_DNA"/>
    <property type="match status" value="1"/>
</dbReference>
<dbReference type="InterPro" id="IPR015300">
    <property type="entry name" value="DNA-bd_pseudobarrel_sf"/>
</dbReference>
<accession>A0A1U7WL60</accession>
<evidence type="ECO:0000259" key="7">
    <source>
        <dbReference type="PROSITE" id="PS50863"/>
    </source>
</evidence>
<reference evidence="8" key="1">
    <citation type="journal article" date="2013" name="Genome Biol.">
        <title>Reference genomes and transcriptomes of Nicotiana sylvestris and Nicotiana tomentosiformis.</title>
        <authorList>
            <person name="Sierro N."/>
            <person name="Battey J.N."/>
            <person name="Ouadi S."/>
            <person name="Bovet L."/>
            <person name="Goepfert S."/>
            <person name="Bakaher N."/>
            <person name="Peitsch M.C."/>
            <person name="Ivanov N.V."/>
        </authorList>
    </citation>
    <scope>NUCLEOTIDE SEQUENCE [LARGE SCALE GENOMIC DNA]</scope>
</reference>
<evidence type="ECO:0000256" key="5">
    <source>
        <dbReference type="ARBA" id="ARBA00023242"/>
    </source>
</evidence>
<feature type="region of interest" description="Disordered" evidence="6">
    <location>
        <begin position="1"/>
        <end position="91"/>
    </location>
</feature>
<keyword evidence="2" id="KW-0805">Transcription regulation</keyword>
<feature type="compositionally biased region" description="Basic and acidic residues" evidence="6">
    <location>
        <begin position="1"/>
        <end position="10"/>
    </location>
</feature>
<evidence type="ECO:0000256" key="4">
    <source>
        <dbReference type="ARBA" id="ARBA00023163"/>
    </source>
</evidence>
<dbReference type="RefSeq" id="XP_009780707.1">
    <property type="nucleotide sequence ID" value="XM_009782405.1"/>
</dbReference>
<feature type="compositionally biased region" description="Basic and acidic residues" evidence="6">
    <location>
        <begin position="27"/>
        <end position="74"/>
    </location>
</feature>
<feature type="compositionally biased region" description="Polar residues" evidence="6">
    <location>
        <begin position="13"/>
        <end position="23"/>
    </location>
</feature>
<keyword evidence="5" id="KW-0539">Nucleus</keyword>
<name>A0A1U7WL60_NICSY</name>
<evidence type="ECO:0000313" key="8">
    <source>
        <dbReference type="Proteomes" id="UP000189701"/>
    </source>
</evidence>
<dbReference type="Pfam" id="PF02362">
    <property type="entry name" value="B3"/>
    <property type="match status" value="1"/>
</dbReference>
<keyword evidence="8" id="KW-1185">Reference proteome</keyword>
<gene>
    <name evidence="9" type="primary">LOC104229717</name>
</gene>
<evidence type="ECO:0000256" key="2">
    <source>
        <dbReference type="ARBA" id="ARBA00023015"/>
    </source>
</evidence>
<protein>
    <submittedName>
        <fullName evidence="9">Uncharacterized protein LOC104229717</fullName>
    </submittedName>
</protein>
<dbReference type="OrthoDB" id="1314135at2759"/>
<dbReference type="Gene3D" id="2.40.330.10">
    <property type="entry name" value="DNA-binding pseudobarrel domain"/>
    <property type="match status" value="1"/>
</dbReference>
<feature type="domain" description="TF-B3" evidence="7">
    <location>
        <begin position="123"/>
        <end position="221"/>
    </location>
</feature>